<sequence length="150" mass="17019">MDISSEVFTQLSSNHNCQTVSQQLQHNKHQRTSEVVGVHLQFLGVQHTQLCIFCLDVVQVLHSSLQTAKDGFPVSFNIRVCGDCIGIVEVSKFSEIPLSPGQGPRHHSRSWRRCSGLWRARSLSIQPFWQLQISLYRSLAHVFTGTRCNF</sequence>
<organism evidence="1 2">
    <name type="scientific">Mastacembelus armatus</name>
    <name type="common">zig-zag eel</name>
    <dbReference type="NCBI Taxonomy" id="205130"/>
    <lineage>
        <taxon>Eukaryota</taxon>
        <taxon>Metazoa</taxon>
        <taxon>Chordata</taxon>
        <taxon>Craniata</taxon>
        <taxon>Vertebrata</taxon>
        <taxon>Euteleostomi</taxon>
        <taxon>Actinopterygii</taxon>
        <taxon>Neopterygii</taxon>
        <taxon>Teleostei</taxon>
        <taxon>Neoteleostei</taxon>
        <taxon>Acanthomorphata</taxon>
        <taxon>Anabantaria</taxon>
        <taxon>Synbranchiformes</taxon>
        <taxon>Mastacembelidae</taxon>
        <taxon>Mastacembelus</taxon>
    </lineage>
</organism>
<keyword evidence="2" id="KW-1185">Reference proteome</keyword>
<dbReference type="Proteomes" id="UP000261640">
    <property type="component" value="Unplaced"/>
</dbReference>
<evidence type="ECO:0000313" key="2">
    <source>
        <dbReference type="Proteomes" id="UP000261640"/>
    </source>
</evidence>
<reference evidence="1" key="2">
    <citation type="submission" date="2025-09" db="UniProtKB">
        <authorList>
            <consortium name="Ensembl"/>
        </authorList>
    </citation>
    <scope>IDENTIFICATION</scope>
</reference>
<reference evidence="1" key="1">
    <citation type="submission" date="2025-08" db="UniProtKB">
        <authorList>
            <consortium name="Ensembl"/>
        </authorList>
    </citation>
    <scope>IDENTIFICATION</scope>
</reference>
<name>A0A7N9ARD7_9TELE</name>
<dbReference type="GeneTree" id="ENSGT00980000199049"/>
<dbReference type="Ensembl" id="ENSMAMT00000067984.1">
    <property type="protein sequence ID" value="ENSMAMP00000039211.1"/>
    <property type="gene ID" value="ENSMAMG00000025469.1"/>
</dbReference>
<proteinExistence type="predicted"/>
<evidence type="ECO:0000313" key="1">
    <source>
        <dbReference type="Ensembl" id="ENSMAMP00000039211.1"/>
    </source>
</evidence>
<dbReference type="InParanoid" id="A0A7N9ARD7"/>
<dbReference type="AlphaFoldDB" id="A0A7N9ARD7"/>
<protein>
    <submittedName>
        <fullName evidence="1">Uncharacterized protein</fullName>
    </submittedName>
</protein>
<accession>A0A7N9ARD7</accession>